<gene>
    <name evidence="1" type="ORF">SDC9_132266</name>
</gene>
<accession>A0A645D7Z9</accession>
<evidence type="ECO:0000313" key="1">
    <source>
        <dbReference type="EMBL" id="MPM85188.1"/>
    </source>
</evidence>
<dbReference type="AlphaFoldDB" id="A0A645D7Z9"/>
<comment type="caution">
    <text evidence="1">The sequence shown here is derived from an EMBL/GenBank/DDBJ whole genome shotgun (WGS) entry which is preliminary data.</text>
</comment>
<proteinExistence type="predicted"/>
<protein>
    <submittedName>
        <fullName evidence="1">Uncharacterized protein</fullName>
    </submittedName>
</protein>
<dbReference type="EMBL" id="VSSQ01033552">
    <property type="protein sequence ID" value="MPM85188.1"/>
    <property type="molecule type" value="Genomic_DNA"/>
</dbReference>
<reference evidence="1" key="1">
    <citation type="submission" date="2019-08" db="EMBL/GenBank/DDBJ databases">
        <authorList>
            <person name="Kucharzyk K."/>
            <person name="Murdoch R.W."/>
            <person name="Higgins S."/>
            <person name="Loffler F."/>
        </authorList>
    </citation>
    <scope>NUCLEOTIDE SEQUENCE</scope>
</reference>
<sequence length="211" mass="24527">MQYLCRSGYVVNRKHSRFGTVGKNGFQVVYLFFVKFLANIFHQPYIPEKVGTKRSVACDNLFDYAEPGKGKHHQLIIGWQVTFNHILQGSIQLLEFRPDNRFINIFLVFKIGIKRSASISRCFCNLVHCRSVNGFFCKKLPGYFDEVSFCFGCCDSHKCTIMICLCKNNTKFLRNETICEQNGNNRENLLLRGSRHLFCGLKLSFYLLYKK</sequence>
<organism evidence="1">
    <name type="scientific">bioreactor metagenome</name>
    <dbReference type="NCBI Taxonomy" id="1076179"/>
    <lineage>
        <taxon>unclassified sequences</taxon>
        <taxon>metagenomes</taxon>
        <taxon>ecological metagenomes</taxon>
    </lineage>
</organism>
<name>A0A645D7Z9_9ZZZZ</name>